<sequence>MRLSYFSFTIFSLFLTACTSKPVSYLPTSSKPIVNIEADIAGKIKLDTNGKTFSTTNLTNFPLNVIYKLFWYDKDGVTQSPDGISAHSGWQHLWLQPKQKQTVVFIKPTAESQHYRLYLRSLHKQSEKYLSSKN</sequence>
<dbReference type="AlphaFoldDB" id="A0A7H8URN3"/>
<evidence type="ECO:0000313" key="1">
    <source>
        <dbReference type="EMBL" id="QLB39419.1"/>
    </source>
</evidence>
<dbReference type="Pfam" id="PF07233">
    <property type="entry name" value="DUF1425"/>
    <property type="match status" value="1"/>
</dbReference>
<name>A0A7H8URN3_9PAST</name>
<protein>
    <submittedName>
        <fullName evidence="1">YcfL family protein</fullName>
    </submittedName>
</protein>
<proteinExistence type="predicted"/>
<reference evidence="1 2" key="1">
    <citation type="submission" date="2020-06" db="EMBL/GenBank/DDBJ databases">
        <title>Mannheimia pernigra sp. nov. isolated from bovine respiratory tract.</title>
        <authorList>
            <person name="Kuhnert P."/>
            <person name="Akarsu-Egger H."/>
        </authorList>
    </citation>
    <scope>NUCLEOTIDE SEQUENCE [LARGE SCALE GENOMIC DNA]</scope>
    <source>
        <strain evidence="1 2">BNO311</strain>
    </source>
</reference>
<dbReference type="RefSeq" id="WP_176807340.1">
    <property type="nucleotide sequence ID" value="NZ_CP055302.1"/>
</dbReference>
<dbReference type="Gene3D" id="2.60.40.3230">
    <property type="match status" value="1"/>
</dbReference>
<dbReference type="PROSITE" id="PS51257">
    <property type="entry name" value="PROKAR_LIPOPROTEIN"/>
    <property type="match status" value="1"/>
</dbReference>
<evidence type="ECO:0000313" key="2">
    <source>
        <dbReference type="Proteomes" id="UP000509660"/>
    </source>
</evidence>
<dbReference type="Proteomes" id="UP000509660">
    <property type="component" value="Chromosome"/>
</dbReference>
<dbReference type="CDD" id="cd09030">
    <property type="entry name" value="DUF1425"/>
    <property type="match status" value="1"/>
</dbReference>
<accession>A0A7H8URN3</accession>
<dbReference type="InterPro" id="IPR038483">
    <property type="entry name" value="YcfL-like_sf"/>
</dbReference>
<dbReference type="EMBL" id="CP055306">
    <property type="protein sequence ID" value="QLB39419.1"/>
    <property type="molecule type" value="Genomic_DNA"/>
</dbReference>
<dbReference type="InterPro" id="IPR010824">
    <property type="entry name" value="DUF1425"/>
</dbReference>
<keyword evidence="2" id="KW-1185">Reference proteome</keyword>
<gene>
    <name evidence="1" type="ORF">HV559_00140</name>
</gene>
<organism evidence="1 2">
    <name type="scientific">Mannheimia pernigra</name>
    <dbReference type="NCBI Taxonomy" id="111844"/>
    <lineage>
        <taxon>Bacteria</taxon>
        <taxon>Pseudomonadati</taxon>
        <taxon>Pseudomonadota</taxon>
        <taxon>Gammaproteobacteria</taxon>
        <taxon>Pasteurellales</taxon>
        <taxon>Pasteurellaceae</taxon>
        <taxon>Mannheimia</taxon>
    </lineage>
</organism>